<feature type="region of interest" description="Disordered" evidence="1">
    <location>
        <begin position="702"/>
        <end position="991"/>
    </location>
</feature>
<dbReference type="Proteomes" id="UP001385951">
    <property type="component" value="Unassembled WGS sequence"/>
</dbReference>
<feature type="compositionally biased region" description="Basic and acidic residues" evidence="1">
    <location>
        <begin position="567"/>
        <end position="607"/>
    </location>
</feature>
<keyword evidence="3" id="KW-1185">Reference proteome</keyword>
<feature type="compositionally biased region" description="Basic and acidic residues" evidence="1">
    <location>
        <begin position="216"/>
        <end position="246"/>
    </location>
</feature>
<feature type="compositionally biased region" description="Basic and acidic residues" evidence="1">
    <location>
        <begin position="955"/>
        <end position="971"/>
    </location>
</feature>
<feature type="compositionally biased region" description="Polar residues" evidence="1">
    <location>
        <begin position="54"/>
        <end position="63"/>
    </location>
</feature>
<name>A0AAW0FF78_9APHY</name>
<feature type="compositionally biased region" description="Basic and acidic residues" evidence="1">
    <location>
        <begin position="267"/>
        <end position="278"/>
    </location>
</feature>
<organism evidence="2 3">
    <name type="scientific">Cerrena zonata</name>
    <dbReference type="NCBI Taxonomy" id="2478898"/>
    <lineage>
        <taxon>Eukaryota</taxon>
        <taxon>Fungi</taxon>
        <taxon>Dikarya</taxon>
        <taxon>Basidiomycota</taxon>
        <taxon>Agaricomycotina</taxon>
        <taxon>Agaricomycetes</taxon>
        <taxon>Polyporales</taxon>
        <taxon>Cerrenaceae</taxon>
        <taxon>Cerrena</taxon>
    </lineage>
</organism>
<feature type="compositionally biased region" description="Basic and acidic residues" evidence="1">
    <location>
        <begin position="511"/>
        <end position="526"/>
    </location>
</feature>
<proteinExistence type="predicted"/>
<feature type="compositionally biased region" description="Basic and acidic residues" evidence="1">
    <location>
        <begin position="533"/>
        <end position="545"/>
    </location>
</feature>
<feature type="compositionally biased region" description="Acidic residues" evidence="1">
    <location>
        <begin position="836"/>
        <end position="845"/>
    </location>
</feature>
<feature type="compositionally biased region" description="Basic and acidic residues" evidence="1">
    <location>
        <begin position="934"/>
        <end position="947"/>
    </location>
</feature>
<evidence type="ECO:0000313" key="2">
    <source>
        <dbReference type="EMBL" id="KAK7679406.1"/>
    </source>
</evidence>
<evidence type="ECO:0000256" key="1">
    <source>
        <dbReference type="SAM" id="MobiDB-lite"/>
    </source>
</evidence>
<feature type="region of interest" description="Disordered" evidence="1">
    <location>
        <begin position="320"/>
        <end position="348"/>
    </location>
</feature>
<sequence>MKELQKYRITQKIKGSDASNDLSISEASEPEMERQSKQQDFSELSEKLVEEATESNSVDTTNYEDAIDNDSIEAEAEEEKMGFGAQKSEAETSNEVPKGEFENIGSPKIVEKSESIENHGVTESPKGTEDSKAAEVFEASPDAIRIPTDKFELPVEDSKIFLENTESHVESNDNNTKEEDTASRVELMEGFESAKPEEKYENLVQEVLKHRNKMMKQTEEQKGSDHSSRDSESANKSRVEEAHSIHESSSIEDLSEKSSNNGQAHEVPTDKTYYESVDTDIRIEEPLENADQPFISYQDTTSVQMLDDVLIRPTNIVEPAEESTPEQLEGPPELNTHEAFDSNSEMIQPTNIVEPEELEEKIFATEIDPESVIFNDSASIIPTSVVEAVSLRGTPTIEDRKMEFDAEELPDRDQDSEASRESNRGIKRKSDVSPSNGSNVKKFKKSMFNPFSWFFSRTNERSHSAPSSAAAAEYNINHDEGFSRPISAPELEPVSSSNESSDSDIDVEESASDKDSASSENDRQESNDTDVGAEEKDHNDTENHMVVDLQKVTVLPPQSTEDDILDNDPKDLSIIHLDFKSEKPNDKTQHELEGQVEEHSSHEKQPIQEDIGPDQIGQEQIDQEQIDQEQIDQEQIDQEQIDQEQIDSDFKQVEFENEHIDKGEHDFEQKQTVATEGNISTAEKGFVQNQTNNLAPKFQLASNADKEKEGVNPVEKDTTFLKATETNDEQLREIDDEKVENLPAEGITEKSHLRSNEATENEKSPHEDRAELQVDQTYEGNDDENHDHFSGPINSSQEVSQSSPVSVKANDEAAQVKGESGILNYLLELAKTKENDNEDEENADEKEDKYVSASKDTETSEIQIKTDFDTDDKNEENRSETESVNSEIAAALLRVANEVKERNEPLDFSEKDEIIKTEEQTDKVPEESTGTSEKYTDDEKTKNKPEESESAESGLVDKNDDGHFTALKAEDQIPDTPIKISDQEAQKKPQN</sequence>
<feature type="compositionally biased region" description="Polar residues" evidence="1">
    <location>
        <begin position="17"/>
        <end position="26"/>
    </location>
</feature>
<feature type="region of interest" description="Disordered" evidence="1">
    <location>
        <begin position="162"/>
        <end position="278"/>
    </location>
</feature>
<feature type="compositionally biased region" description="Acidic residues" evidence="1">
    <location>
        <begin position="501"/>
        <end position="510"/>
    </location>
</feature>
<feature type="region of interest" description="Disordered" evidence="1">
    <location>
        <begin position="399"/>
        <end position="443"/>
    </location>
</feature>
<gene>
    <name evidence="2" type="ORF">QCA50_017626</name>
</gene>
<feature type="compositionally biased region" description="Basic and acidic residues" evidence="1">
    <location>
        <begin position="897"/>
        <end position="926"/>
    </location>
</feature>
<dbReference type="AlphaFoldDB" id="A0AAW0FF78"/>
<feature type="compositionally biased region" description="Basic and acidic residues" evidence="1">
    <location>
        <begin position="747"/>
        <end position="772"/>
    </location>
</feature>
<feature type="compositionally biased region" description="Basic and acidic residues" evidence="1">
    <location>
        <begin position="704"/>
        <end position="719"/>
    </location>
</feature>
<feature type="compositionally biased region" description="Basic and acidic residues" evidence="1">
    <location>
        <begin position="846"/>
        <end position="868"/>
    </location>
</feature>
<accession>A0AAW0FF78</accession>
<feature type="compositionally biased region" description="Basic and acidic residues" evidence="1">
    <location>
        <begin position="399"/>
        <end position="431"/>
    </location>
</feature>
<feature type="compositionally biased region" description="Basic and acidic residues" evidence="1">
    <location>
        <begin position="981"/>
        <end position="991"/>
    </location>
</feature>
<feature type="compositionally biased region" description="Acidic residues" evidence="1">
    <location>
        <begin position="621"/>
        <end position="647"/>
    </location>
</feature>
<feature type="compositionally biased region" description="Basic and acidic residues" evidence="1">
    <location>
        <begin position="126"/>
        <end position="135"/>
    </location>
</feature>
<feature type="compositionally biased region" description="Basic and acidic residues" evidence="1">
    <location>
        <begin position="162"/>
        <end position="201"/>
    </location>
</feature>
<dbReference type="EMBL" id="JASBNA010000060">
    <property type="protein sequence ID" value="KAK7679406.1"/>
    <property type="molecule type" value="Genomic_DNA"/>
</dbReference>
<reference evidence="2 3" key="1">
    <citation type="submission" date="2022-09" db="EMBL/GenBank/DDBJ databases">
        <authorList>
            <person name="Palmer J.M."/>
        </authorList>
    </citation>
    <scope>NUCLEOTIDE SEQUENCE [LARGE SCALE GENOMIC DNA]</scope>
    <source>
        <strain evidence="2 3">DSM 7382</strain>
    </source>
</reference>
<feature type="region of interest" description="Disordered" evidence="1">
    <location>
        <begin position="1"/>
        <end position="142"/>
    </location>
</feature>
<protein>
    <submittedName>
        <fullName evidence="2">Uncharacterized protein</fullName>
    </submittedName>
</protein>
<evidence type="ECO:0000313" key="3">
    <source>
        <dbReference type="Proteomes" id="UP001385951"/>
    </source>
</evidence>
<feature type="compositionally biased region" description="Low complexity" evidence="1">
    <location>
        <begin position="795"/>
        <end position="807"/>
    </location>
</feature>
<feature type="compositionally biased region" description="Acidic residues" evidence="1">
    <location>
        <begin position="65"/>
        <end position="78"/>
    </location>
</feature>
<feature type="region of interest" description="Disordered" evidence="1">
    <location>
        <begin position="480"/>
        <end position="647"/>
    </location>
</feature>
<comment type="caution">
    <text evidence="2">The sequence shown here is derived from an EMBL/GenBank/DDBJ whole genome shotgun (WGS) entry which is preliminary data.</text>
</comment>